<keyword evidence="2 9" id="KW-0547">Nucleotide-binding</keyword>
<reference evidence="14" key="2">
    <citation type="submission" date="2025-08" db="UniProtKB">
        <authorList>
            <consortium name="Ensembl"/>
        </authorList>
    </citation>
    <scope>IDENTIFICATION</scope>
    <source>
        <strain evidence="14">broiler</strain>
    </source>
</reference>
<feature type="coiled-coil region" evidence="10">
    <location>
        <begin position="514"/>
        <end position="541"/>
    </location>
</feature>
<dbReference type="GO" id="GO:0000779">
    <property type="term" value="C:condensed chromosome, centromeric region"/>
    <property type="evidence" value="ECO:0007669"/>
    <property type="project" value="UniProtKB-ARBA"/>
</dbReference>
<feature type="coiled-coil region" evidence="10">
    <location>
        <begin position="575"/>
        <end position="682"/>
    </location>
</feature>
<dbReference type="GeneTree" id="ENSGT00940000160597"/>
<dbReference type="GO" id="GO:0007051">
    <property type="term" value="P:spindle organization"/>
    <property type="evidence" value="ECO:0007669"/>
    <property type="project" value="UniProtKB-ARBA"/>
</dbReference>
<keyword evidence="6" id="KW-0206">Cytoskeleton</keyword>
<evidence type="ECO:0000256" key="9">
    <source>
        <dbReference type="PROSITE-ProRule" id="PRU00283"/>
    </source>
</evidence>
<dbReference type="SUPFAM" id="SSF52540">
    <property type="entry name" value="P-loop containing nucleoside triphosphate hydrolases"/>
    <property type="match status" value="1"/>
</dbReference>
<dbReference type="Ensembl" id="ENSGALT00010040960.1">
    <property type="protein sequence ID" value="ENSGALP00010023924.1"/>
    <property type="gene ID" value="ENSGALG00010016956.1"/>
</dbReference>
<dbReference type="InterPro" id="IPR027417">
    <property type="entry name" value="P-loop_NTPase"/>
</dbReference>
<reference evidence="14" key="3">
    <citation type="submission" date="2025-09" db="UniProtKB">
        <authorList>
            <consortium name="Ensembl"/>
        </authorList>
    </citation>
    <scope>IDENTIFICATION</scope>
    <source>
        <strain evidence="14">broiler</strain>
    </source>
</reference>
<accession>A0A8V0Z0J7</accession>
<organism evidence="14 15">
    <name type="scientific">Gallus gallus</name>
    <name type="common">Chicken</name>
    <dbReference type="NCBI Taxonomy" id="9031"/>
    <lineage>
        <taxon>Eukaryota</taxon>
        <taxon>Metazoa</taxon>
        <taxon>Chordata</taxon>
        <taxon>Craniata</taxon>
        <taxon>Vertebrata</taxon>
        <taxon>Euteleostomi</taxon>
        <taxon>Archelosauria</taxon>
        <taxon>Archosauria</taxon>
        <taxon>Dinosauria</taxon>
        <taxon>Saurischia</taxon>
        <taxon>Theropoda</taxon>
        <taxon>Coelurosauria</taxon>
        <taxon>Aves</taxon>
        <taxon>Neognathae</taxon>
        <taxon>Galloanserae</taxon>
        <taxon>Galliformes</taxon>
        <taxon>Phasianidae</taxon>
        <taxon>Phasianinae</taxon>
        <taxon>Gallus</taxon>
    </lineage>
</organism>
<keyword evidence="12" id="KW-1133">Transmembrane helix</keyword>
<feature type="transmembrane region" description="Helical" evidence="12">
    <location>
        <begin position="1058"/>
        <end position="1079"/>
    </location>
</feature>
<comment type="subcellular location">
    <subcellularLocation>
        <location evidence="1">Cytoplasm</location>
        <location evidence="1">Cytoskeleton</location>
    </subcellularLocation>
</comment>
<sequence length="1223" mass="141823">FWNRVFHSCDNTQQVYEDVAVPIIQSAVQGYNGTIFAYGQTASGKTYTMMGNKDSLGIIPKAIQHVFKIICEIPDREFLLRVSYMEIYNETITDLLCNIRKKKPLGIREDVNRNTYVEDLIEEVVVSPEQVMEWIRKGEKNRHYGETKMNEHSSRSHTIFRMIIESRERSDPANANCDGAVMVSHLNLVDLAGSERASQTGSEGVRLKEGCNINRSLFILGQVIKKLCDDPSSFINYRDCKLTRILQNSLGGNAKTVIICTITPVSFDETLSTLQFANTAKRMKNTPKVNEVLDDDALLKRYRKEILDLKKQLEEVSMKTQIHAMEKHQLAHLLEEKNSLQKMQEDRIRNLTEMLVTSASFSSKQNAKARRRRRVTWAPGKINQENVDYFEDFEKTLTTTKKMKMSLSSLPEAEDCKYPFLCGKFCKDIAVNEINILQDNFNKLVLENEQLKSEINEMKEKLKEKIEMDEFEALEKQTQRDHEIQLMHEITNLKNIVSNAEAYNEELEVSLSPKLSKLEQLKEKEDKIKILQNRVEELQKVDVEKKDMSLSVEIQQLSKSLLDSETVALDAKKESAFLRTENLELKERMNELLNNHKQMQKDVQLYQSQIEAGKANYKKMQADLQKELQSVFQENTRLNLLMEDLVSLLDLEKKASDLKAELEKALEENVLLQKKVNELSELQSLPNTVEMQQREILEKHEELSLLKLEREKLLSEAADNEVKLNSVTEEIEKSKKELADAQLKYINSNQEYVALKQLHEELEQKYLAVSENSEQMKLQIEHLSKDAEESKTALDYVKLELSNKMKELEEKTAEHEHHLHIMEARLESKDSEIQAVLQQLSGCQEEIKTLTQERDHLKQKEESLQAETDQLKEDIKDTVSMVRILTLLKWTVHIKEKDYKRTIQAKKKLHEMEEMKASEFNRESEKVEQTDLIPKLHDCREMSTMTERDDDDFKMQLENLQNERDHLRNTVEEAISMNSEVQEELRCAQNSIRQHQETIVELKESISEKESQLLKAQEALKETAELEQKVRYSFVKQISSIFYRPQFEREPCIDISKYILMLFLSTVMIIHICIIFFLVMSEKAAPQLSQMPMPITCGGGSGIVQSTQILVLKSEQVKLQKENLHLKKQNDVLLSNELQLKEELRKWKERALKLRERFSRESTQETVPRSPRKTVSCSVKEPTSPSKESLSQETVTQYISKPLPLTCPTNFFDNSNLSTLTGM</sequence>
<reference evidence="14" key="1">
    <citation type="submission" date="2020-11" db="EMBL/GenBank/DDBJ databases">
        <title>Gallus gallus (Chicken) genome, bGalGal1, GRCg7b, maternal haplotype autosomes + Z &amp; W.</title>
        <authorList>
            <person name="Warren W."/>
            <person name="Formenti G."/>
            <person name="Fedrigo O."/>
            <person name="Haase B."/>
            <person name="Mountcastle J."/>
            <person name="Balacco J."/>
            <person name="Tracey A."/>
            <person name="Schneider V."/>
            <person name="Okimoto R."/>
            <person name="Cheng H."/>
            <person name="Hawken R."/>
            <person name="Howe K."/>
            <person name="Jarvis E.D."/>
        </authorList>
    </citation>
    <scope>NUCLEOTIDE SEQUENCE [LARGE SCALE GENOMIC DNA]</scope>
    <source>
        <strain evidence="14">Broiler</strain>
    </source>
</reference>
<feature type="compositionally biased region" description="Polar residues" evidence="11">
    <location>
        <begin position="1173"/>
        <end position="1193"/>
    </location>
</feature>
<dbReference type="Gene3D" id="3.40.850.10">
    <property type="entry name" value="Kinesin motor domain"/>
    <property type="match status" value="1"/>
</dbReference>
<evidence type="ECO:0000259" key="13">
    <source>
        <dbReference type="PROSITE" id="PS50067"/>
    </source>
</evidence>
<dbReference type="PROSITE" id="PS00411">
    <property type="entry name" value="KINESIN_MOTOR_1"/>
    <property type="match status" value="1"/>
</dbReference>
<dbReference type="GO" id="GO:0007018">
    <property type="term" value="P:microtubule-based movement"/>
    <property type="evidence" value="ECO:0007669"/>
    <property type="project" value="InterPro"/>
</dbReference>
<feature type="coiled-coil region" evidence="10">
    <location>
        <begin position="1130"/>
        <end position="1157"/>
    </location>
</feature>
<evidence type="ECO:0000256" key="3">
    <source>
        <dbReference type="ARBA" id="ARBA00022840"/>
    </source>
</evidence>
<proteinExistence type="inferred from homology"/>
<feature type="binding site" evidence="9">
    <location>
        <begin position="39"/>
        <end position="46"/>
    </location>
    <ligand>
        <name>ATP</name>
        <dbReference type="ChEBI" id="CHEBI:30616"/>
    </ligand>
</feature>
<feature type="coiled-coil region" evidence="10">
    <location>
        <begin position="950"/>
        <end position="1029"/>
    </location>
</feature>
<dbReference type="OrthoDB" id="21525at2759"/>
<dbReference type="GO" id="GO:0030071">
    <property type="term" value="P:regulation of mitotic metaphase/anaphase transition"/>
    <property type="evidence" value="ECO:0007669"/>
    <property type="project" value="UniProtKB-ARBA"/>
</dbReference>
<dbReference type="AlphaFoldDB" id="A0A8V0Z0J7"/>
<keyword evidence="15" id="KW-1185">Reference proteome</keyword>
<dbReference type="PANTHER" id="PTHR47968">
    <property type="entry name" value="CENTROMERE PROTEIN E"/>
    <property type="match status" value="1"/>
</dbReference>
<name>A0A8V0Z0J7_CHICK</name>
<dbReference type="GO" id="GO:0043515">
    <property type="term" value="F:kinetochore binding"/>
    <property type="evidence" value="ECO:0007669"/>
    <property type="project" value="UniProtKB-ARBA"/>
</dbReference>
<dbReference type="InterPro" id="IPR027640">
    <property type="entry name" value="Kinesin-like_fam"/>
</dbReference>
<gene>
    <name evidence="14" type="primary">CENPE</name>
</gene>
<feature type="coiled-coil region" evidence="10">
    <location>
        <begin position="710"/>
        <end position="877"/>
    </location>
</feature>
<dbReference type="InterPro" id="IPR036961">
    <property type="entry name" value="Kinesin_motor_dom_sf"/>
</dbReference>
<evidence type="ECO:0000256" key="4">
    <source>
        <dbReference type="ARBA" id="ARBA00023054"/>
    </source>
</evidence>
<dbReference type="CDD" id="cd01374">
    <property type="entry name" value="KISc_CENP_E"/>
    <property type="match status" value="1"/>
</dbReference>
<evidence type="ECO:0000256" key="6">
    <source>
        <dbReference type="ARBA" id="ARBA00023212"/>
    </source>
</evidence>
<evidence type="ECO:0000256" key="12">
    <source>
        <dbReference type="SAM" id="Phobius"/>
    </source>
</evidence>
<keyword evidence="5 9" id="KW-0505">Motor protein</keyword>
<feature type="domain" description="Kinesin motor" evidence="13">
    <location>
        <begin position="1"/>
        <end position="283"/>
    </location>
</feature>
<dbReference type="GO" id="GO:0008608">
    <property type="term" value="P:attachment of spindle microtubules to kinetochore"/>
    <property type="evidence" value="ECO:0007669"/>
    <property type="project" value="UniProtKB-ARBA"/>
</dbReference>
<dbReference type="PROSITE" id="PS50067">
    <property type="entry name" value="KINESIN_MOTOR_2"/>
    <property type="match status" value="1"/>
</dbReference>
<keyword evidence="4 10" id="KW-0175">Coiled coil</keyword>
<dbReference type="Pfam" id="PF00225">
    <property type="entry name" value="Kinesin"/>
    <property type="match status" value="1"/>
</dbReference>
<dbReference type="GO" id="GO:0140694">
    <property type="term" value="P:membraneless organelle assembly"/>
    <property type="evidence" value="ECO:0007669"/>
    <property type="project" value="UniProtKB-ARBA"/>
</dbReference>
<dbReference type="PANTHER" id="PTHR47968:SF75">
    <property type="entry name" value="CENTROMERE-ASSOCIATED PROTEIN E"/>
    <property type="match status" value="1"/>
</dbReference>
<dbReference type="SMART" id="SM00129">
    <property type="entry name" value="KISc"/>
    <property type="match status" value="1"/>
</dbReference>
<evidence type="ECO:0000256" key="7">
    <source>
        <dbReference type="ARBA" id="ARBA00070169"/>
    </source>
</evidence>
<dbReference type="FunFam" id="3.40.850.10:FF:000026">
    <property type="entry name" value="Centromere-associated protein E"/>
    <property type="match status" value="1"/>
</dbReference>
<dbReference type="PRINTS" id="PR00380">
    <property type="entry name" value="KINESINHEAVY"/>
</dbReference>
<keyword evidence="3 9" id="KW-0067">ATP-binding</keyword>
<keyword evidence="6" id="KW-0963">Cytoplasm</keyword>
<dbReference type="GO" id="GO:0000278">
    <property type="term" value="P:mitotic cell cycle"/>
    <property type="evidence" value="ECO:0007669"/>
    <property type="project" value="UniProtKB-ARBA"/>
</dbReference>
<evidence type="ECO:0000256" key="2">
    <source>
        <dbReference type="ARBA" id="ARBA00022741"/>
    </source>
</evidence>
<keyword evidence="12" id="KW-0472">Membrane</keyword>
<feature type="coiled-coil region" evidence="10">
    <location>
        <begin position="434"/>
        <end position="468"/>
    </location>
</feature>
<evidence type="ECO:0000256" key="1">
    <source>
        <dbReference type="ARBA" id="ARBA00004245"/>
    </source>
</evidence>
<dbReference type="GO" id="GO:0008017">
    <property type="term" value="F:microtubule binding"/>
    <property type="evidence" value="ECO:0007669"/>
    <property type="project" value="InterPro"/>
</dbReference>
<dbReference type="Proteomes" id="UP000000539">
    <property type="component" value="Chromosome 4"/>
</dbReference>
<dbReference type="GO" id="GO:0005856">
    <property type="term" value="C:cytoskeleton"/>
    <property type="evidence" value="ECO:0007669"/>
    <property type="project" value="UniProtKB-SubCell"/>
</dbReference>
<evidence type="ECO:0000256" key="10">
    <source>
        <dbReference type="SAM" id="Coils"/>
    </source>
</evidence>
<protein>
    <recommendedName>
        <fullName evidence="7">Centromere-associated protein E</fullName>
    </recommendedName>
    <alternativeName>
        <fullName evidence="8">Centromere protein E</fullName>
    </alternativeName>
</protein>
<dbReference type="GO" id="GO:0003777">
    <property type="term" value="F:microtubule motor activity"/>
    <property type="evidence" value="ECO:0007669"/>
    <property type="project" value="InterPro"/>
</dbReference>
<evidence type="ECO:0000256" key="5">
    <source>
        <dbReference type="ARBA" id="ARBA00023175"/>
    </source>
</evidence>
<keyword evidence="12" id="KW-0812">Transmembrane</keyword>
<evidence type="ECO:0000313" key="15">
    <source>
        <dbReference type="Proteomes" id="UP000000539"/>
    </source>
</evidence>
<evidence type="ECO:0000313" key="14">
    <source>
        <dbReference type="Ensembl" id="ENSGALP00010023924.1"/>
    </source>
</evidence>
<dbReference type="GO" id="GO:0005524">
    <property type="term" value="F:ATP binding"/>
    <property type="evidence" value="ECO:0007669"/>
    <property type="project" value="UniProtKB-UniRule"/>
</dbReference>
<feature type="region of interest" description="Disordered" evidence="11">
    <location>
        <begin position="1158"/>
        <end position="1193"/>
    </location>
</feature>
<evidence type="ECO:0000256" key="8">
    <source>
        <dbReference type="ARBA" id="ARBA00081766"/>
    </source>
</evidence>
<dbReference type="InterPro" id="IPR019821">
    <property type="entry name" value="Kinesin_motor_CS"/>
</dbReference>
<dbReference type="InterPro" id="IPR001752">
    <property type="entry name" value="Kinesin_motor_dom"/>
</dbReference>
<evidence type="ECO:0000256" key="11">
    <source>
        <dbReference type="SAM" id="MobiDB-lite"/>
    </source>
</evidence>
<dbReference type="GO" id="GO:0000280">
    <property type="term" value="P:nuclear division"/>
    <property type="evidence" value="ECO:0007669"/>
    <property type="project" value="UniProtKB-ARBA"/>
</dbReference>
<comment type="similarity">
    <text evidence="9">Belongs to the TRAFAC class myosin-kinesin ATPase superfamily. Kinesin family.</text>
</comment>